<keyword evidence="3" id="KW-1185">Reference proteome</keyword>
<dbReference type="InterPro" id="IPR016181">
    <property type="entry name" value="Acyl_CoA_acyltransferase"/>
</dbReference>
<protein>
    <submittedName>
        <fullName evidence="2">N-acetyltransferase YhbS</fullName>
    </submittedName>
</protein>
<dbReference type="InterPro" id="IPR000182">
    <property type="entry name" value="GNAT_dom"/>
</dbReference>
<reference evidence="2 3" key="1">
    <citation type="submission" date="2018-05" db="EMBL/GenBank/DDBJ databases">
        <authorList>
            <person name="Goeker M."/>
            <person name="Huntemann M."/>
            <person name="Clum A."/>
            <person name="Pillay M."/>
            <person name="Palaniappan K."/>
            <person name="Varghese N."/>
            <person name="Mikhailova N."/>
            <person name="Stamatis D."/>
            <person name="Reddy T."/>
            <person name="Daum C."/>
            <person name="Shapiro N."/>
            <person name="Ivanova N."/>
            <person name="Kyrpides N."/>
            <person name="Woyke T."/>
        </authorList>
    </citation>
    <scope>NUCLEOTIDE SEQUENCE [LARGE SCALE GENOMIC DNA]</scope>
    <source>
        <strain evidence="2 3">DSM 26524</strain>
    </source>
</reference>
<organism evidence="2 3">
    <name type="scientific">Murimonas intestini</name>
    <dbReference type="NCBI Taxonomy" id="1337051"/>
    <lineage>
        <taxon>Bacteria</taxon>
        <taxon>Bacillati</taxon>
        <taxon>Bacillota</taxon>
        <taxon>Clostridia</taxon>
        <taxon>Lachnospirales</taxon>
        <taxon>Lachnospiraceae</taxon>
        <taxon>Murimonas</taxon>
    </lineage>
</organism>
<dbReference type="Gene3D" id="3.40.630.30">
    <property type="match status" value="1"/>
</dbReference>
<evidence type="ECO:0000313" key="3">
    <source>
        <dbReference type="Proteomes" id="UP000245412"/>
    </source>
</evidence>
<name>A0AB73SZX0_9FIRM</name>
<dbReference type="AlphaFoldDB" id="A0AB73SZX0"/>
<gene>
    <name evidence="2" type="ORF">C7383_11445</name>
</gene>
<evidence type="ECO:0000313" key="2">
    <source>
        <dbReference type="EMBL" id="PWJ73078.1"/>
    </source>
</evidence>
<comment type="caution">
    <text evidence="2">The sequence shown here is derived from an EMBL/GenBank/DDBJ whole genome shotgun (WGS) entry which is preliminary data.</text>
</comment>
<dbReference type="PROSITE" id="PS51186">
    <property type="entry name" value="GNAT"/>
    <property type="match status" value="1"/>
</dbReference>
<dbReference type="SUPFAM" id="SSF55729">
    <property type="entry name" value="Acyl-CoA N-acyltransferases (Nat)"/>
    <property type="match status" value="1"/>
</dbReference>
<dbReference type="Pfam" id="PF13508">
    <property type="entry name" value="Acetyltransf_7"/>
    <property type="match status" value="1"/>
</dbReference>
<dbReference type="RefSeq" id="WP_109747942.1">
    <property type="nucleotide sequence ID" value="NZ_JANKBI010000014.1"/>
</dbReference>
<proteinExistence type="predicted"/>
<accession>A0AB73SZX0</accession>
<evidence type="ECO:0000259" key="1">
    <source>
        <dbReference type="PROSITE" id="PS51186"/>
    </source>
</evidence>
<sequence length="206" mass="23471">MLEIEIRPAEEKDYKETENIARQAFYRDDRIAEIGVGCTEPYMLHMLRKEVGIKELDFVAYVDGKAVGQIIYSHSHIRRPDGSLVDTLNFGPLSVLPEFQKMGVGSALMRYSMKRAKELGYGAILFFGHPEYYPRFGFVQASKYGIETEWQADTPAFMAIELKEGYLKDVTGIYLEAPVYDEEITKLPSMEYEKEFAGQNGEQGGH</sequence>
<dbReference type="GO" id="GO:0016747">
    <property type="term" value="F:acyltransferase activity, transferring groups other than amino-acyl groups"/>
    <property type="evidence" value="ECO:0007669"/>
    <property type="project" value="InterPro"/>
</dbReference>
<dbReference type="EMBL" id="QGGY01000014">
    <property type="protein sequence ID" value="PWJ73078.1"/>
    <property type="molecule type" value="Genomic_DNA"/>
</dbReference>
<dbReference type="CDD" id="cd04301">
    <property type="entry name" value="NAT_SF"/>
    <property type="match status" value="1"/>
</dbReference>
<feature type="domain" description="N-acetyltransferase" evidence="1">
    <location>
        <begin position="4"/>
        <end position="163"/>
    </location>
</feature>
<dbReference type="Proteomes" id="UP000245412">
    <property type="component" value="Unassembled WGS sequence"/>
</dbReference>